<evidence type="ECO:0000313" key="2">
    <source>
        <dbReference type="Proteomes" id="UP001501083"/>
    </source>
</evidence>
<proteinExistence type="predicted"/>
<dbReference type="EMBL" id="BAABKY010000001">
    <property type="protein sequence ID" value="GAA5067179.1"/>
    <property type="molecule type" value="Genomic_DNA"/>
</dbReference>
<organism evidence="1 2">
    <name type="scientific">Lysobacter panacisoli</name>
    <dbReference type="NCBI Taxonomy" id="1255263"/>
    <lineage>
        <taxon>Bacteria</taxon>
        <taxon>Pseudomonadati</taxon>
        <taxon>Pseudomonadota</taxon>
        <taxon>Gammaproteobacteria</taxon>
        <taxon>Lysobacterales</taxon>
        <taxon>Lysobacteraceae</taxon>
        <taxon>Lysobacter</taxon>
    </lineage>
</organism>
<evidence type="ECO:0000313" key="1">
    <source>
        <dbReference type="EMBL" id="GAA5067179.1"/>
    </source>
</evidence>
<gene>
    <name evidence="1" type="ORF">GCM10025759_01410</name>
</gene>
<protein>
    <submittedName>
        <fullName evidence="1">Uncharacterized protein</fullName>
    </submittedName>
</protein>
<sequence length="69" mass="7801">MNVFTNLLFLQGHLADPHLFDDEDDRYAKGYGNRIASERFFAPLGHHKTVRTRDADAPQGLDLALDGCR</sequence>
<dbReference type="RefSeq" id="WP_158983410.1">
    <property type="nucleotide sequence ID" value="NZ_BAABKY010000001.1"/>
</dbReference>
<keyword evidence="2" id="KW-1185">Reference proteome</keyword>
<dbReference type="Proteomes" id="UP001501083">
    <property type="component" value="Unassembled WGS sequence"/>
</dbReference>
<name>A0ABP9L049_9GAMM</name>
<comment type="caution">
    <text evidence="1">The sequence shown here is derived from an EMBL/GenBank/DDBJ whole genome shotgun (WGS) entry which is preliminary data.</text>
</comment>
<reference evidence="2" key="1">
    <citation type="journal article" date="2019" name="Int. J. Syst. Evol. Microbiol.">
        <title>The Global Catalogue of Microorganisms (GCM) 10K type strain sequencing project: providing services to taxonomists for standard genome sequencing and annotation.</title>
        <authorList>
            <consortium name="The Broad Institute Genomics Platform"/>
            <consortium name="The Broad Institute Genome Sequencing Center for Infectious Disease"/>
            <person name="Wu L."/>
            <person name="Ma J."/>
        </authorList>
    </citation>
    <scope>NUCLEOTIDE SEQUENCE [LARGE SCALE GENOMIC DNA]</scope>
    <source>
        <strain evidence="2">JCM 19212</strain>
    </source>
</reference>
<accession>A0ABP9L049</accession>